<keyword evidence="1" id="KW-1133">Transmembrane helix</keyword>
<organism evidence="2">
    <name type="scientific">uncultured Caudovirales phage</name>
    <dbReference type="NCBI Taxonomy" id="2100421"/>
    <lineage>
        <taxon>Viruses</taxon>
        <taxon>Duplodnaviria</taxon>
        <taxon>Heunggongvirae</taxon>
        <taxon>Uroviricota</taxon>
        <taxon>Caudoviricetes</taxon>
        <taxon>Peduoviridae</taxon>
        <taxon>Maltschvirus</taxon>
        <taxon>Maltschvirus maltsch</taxon>
    </lineage>
</organism>
<sequence>MTGKGSIRALLCDVAGAIALFALLWLGLWLTP</sequence>
<reference evidence="2" key="1">
    <citation type="submission" date="2020-04" db="EMBL/GenBank/DDBJ databases">
        <authorList>
            <person name="Chiriac C."/>
            <person name="Salcher M."/>
            <person name="Ghai R."/>
            <person name="Kavagutti S V."/>
        </authorList>
    </citation>
    <scope>NUCLEOTIDE SEQUENCE</scope>
</reference>
<dbReference type="EMBL" id="LR796191">
    <property type="protein sequence ID" value="CAB4126187.1"/>
    <property type="molecule type" value="Genomic_DNA"/>
</dbReference>
<name>A0A6J5KYV0_9CAUD</name>
<proteinExistence type="predicted"/>
<protein>
    <submittedName>
        <fullName evidence="2">Uncharacterized protein</fullName>
    </submittedName>
</protein>
<gene>
    <name evidence="2" type="ORF">UFOVP68_49</name>
</gene>
<accession>A0A6J5KYV0</accession>
<feature type="transmembrane region" description="Helical" evidence="1">
    <location>
        <begin position="7"/>
        <end position="30"/>
    </location>
</feature>
<evidence type="ECO:0000313" key="2">
    <source>
        <dbReference type="EMBL" id="CAB4126187.1"/>
    </source>
</evidence>
<evidence type="ECO:0000256" key="1">
    <source>
        <dbReference type="SAM" id="Phobius"/>
    </source>
</evidence>
<keyword evidence="1" id="KW-0812">Transmembrane</keyword>
<keyword evidence="1" id="KW-0472">Membrane</keyword>